<name>A0AAW8CJT3_9PAST</name>
<feature type="signal peptide" evidence="1">
    <location>
        <begin position="1"/>
        <end position="17"/>
    </location>
</feature>
<organism evidence="2 3">
    <name type="scientific">Pasteurella atlantica</name>
    <dbReference type="NCBI Taxonomy" id="2827233"/>
    <lineage>
        <taxon>Bacteria</taxon>
        <taxon>Pseudomonadati</taxon>
        <taxon>Pseudomonadota</taxon>
        <taxon>Gammaproteobacteria</taxon>
        <taxon>Pasteurellales</taxon>
        <taxon>Pasteurellaceae</taxon>
        <taxon>Pasteurella</taxon>
    </lineage>
</organism>
<dbReference type="RefSeq" id="WP_229577219.1">
    <property type="nucleotide sequence ID" value="NZ_JAGRQI010000001.1"/>
</dbReference>
<dbReference type="Proteomes" id="UP001230466">
    <property type="component" value="Unassembled WGS sequence"/>
</dbReference>
<protein>
    <submittedName>
        <fullName evidence="2">Uncharacterized protein</fullName>
    </submittedName>
</protein>
<evidence type="ECO:0000313" key="2">
    <source>
        <dbReference type="EMBL" id="MDP8186265.1"/>
    </source>
</evidence>
<comment type="caution">
    <text evidence="2">The sequence shown here is derived from an EMBL/GenBank/DDBJ whole genome shotgun (WGS) entry which is preliminary data.</text>
</comment>
<evidence type="ECO:0000313" key="3">
    <source>
        <dbReference type="Proteomes" id="UP001230466"/>
    </source>
</evidence>
<keyword evidence="1" id="KW-0732">Signal</keyword>
<reference evidence="2" key="1">
    <citation type="journal article" date="2023" name="Front. Microbiol.">
        <title>Phylogeography and host specificity of Pasteurellaceae pathogenic to sea-farmed fish in the north-east Atlantic.</title>
        <authorList>
            <person name="Gulla S."/>
            <person name="Colquhoun D.J."/>
            <person name="Olsen A.B."/>
            <person name="Spilsberg B."/>
            <person name="Lagesen K."/>
            <person name="Aakesson C.P."/>
            <person name="Strom S."/>
            <person name="Manji F."/>
            <person name="Birkbeck T.H."/>
            <person name="Nilsen H.K."/>
        </authorList>
    </citation>
    <scope>NUCLEOTIDE SEQUENCE</scope>
    <source>
        <strain evidence="2">VIB1234</strain>
    </source>
</reference>
<sequence length="171" mass="19597">MNKLALLLTLFSVTVFADPTVFKMELGKSTEQEIKNMYSLKKEGINKYSNGNQYYINPSELNLSDLKSTLIIFNEKNILVGVSSVLPKKSGKFKYLYNILNSKYKLVKEEIPFVGDKFAKFKDGKSEIILDAPHLGFQIYLDYLHSNFIDAVNKAKLEKEKQRRQNDASVL</sequence>
<dbReference type="EMBL" id="JASAYJ010000001">
    <property type="protein sequence ID" value="MDP8186265.1"/>
    <property type="molecule type" value="Genomic_DNA"/>
</dbReference>
<proteinExistence type="predicted"/>
<evidence type="ECO:0000256" key="1">
    <source>
        <dbReference type="SAM" id="SignalP"/>
    </source>
</evidence>
<feature type="chain" id="PRO_5043689929" evidence="1">
    <location>
        <begin position="18"/>
        <end position="171"/>
    </location>
</feature>
<gene>
    <name evidence="2" type="ORF">QJU78_00505</name>
</gene>
<dbReference type="AlphaFoldDB" id="A0AAW8CJT3"/>
<accession>A0AAW8CJT3</accession>